<protein>
    <recommendedName>
        <fullName evidence="5 10">Phosphoenolpyruvate carboxylase</fullName>
        <shortName evidence="10">PEPC</shortName>
        <shortName evidence="10">PEPCase</shortName>
        <ecNumber evidence="4 10">4.1.1.31</ecNumber>
    </recommendedName>
</protein>
<comment type="cofactor">
    <cofactor evidence="1 10">
        <name>Mg(2+)</name>
        <dbReference type="ChEBI" id="CHEBI:18420"/>
    </cofactor>
</comment>
<accession>A0A4P8HL11</accession>
<keyword evidence="16" id="KW-1185">Reference proteome</keyword>
<reference evidence="15 16" key="1">
    <citation type="submission" date="2019-05" db="EMBL/GenBank/DDBJ databases">
        <title>Draft Genome Sequences of Six Type Strains of the Genus Massilia.</title>
        <authorList>
            <person name="Miess H."/>
            <person name="Frediansyhah A."/>
            <person name="Gross H."/>
        </authorList>
    </citation>
    <scope>NUCLEOTIDE SEQUENCE [LARGE SCALE GENOMIC DNA]</scope>
    <source>
        <strain evidence="15 16">DSMZ 26121</strain>
    </source>
</reference>
<evidence type="ECO:0000256" key="8">
    <source>
        <dbReference type="ARBA" id="ARBA00023300"/>
    </source>
</evidence>
<dbReference type="GO" id="GO:0006107">
    <property type="term" value="P:oxaloacetate metabolic process"/>
    <property type="evidence" value="ECO:0007669"/>
    <property type="project" value="UniProtKB-UniRule"/>
</dbReference>
<dbReference type="PANTHER" id="PTHR30523">
    <property type="entry name" value="PHOSPHOENOLPYRUVATE CARBOXYLASE"/>
    <property type="match status" value="1"/>
</dbReference>
<evidence type="ECO:0000256" key="12">
    <source>
        <dbReference type="PROSITE-ProRule" id="PRU10112"/>
    </source>
</evidence>
<comment type="subunit">
    <text evidence="10">Homotetramer.</text>
</comment>
<dbReference type="Pfam" id="PF00311">
    <property type="entry name" value="PEPcase"/>
    <property type="match status" value="1"/>
</dbReference>
<dbReference type="OrthoDB" id="9768133at2"/>
<dbReference type="GO" id="GO:0006099">
    <property type="term" value="P:tricarboxylic acid cycle"/>
    <property type="evidence" value="ECO:0007669"/>
    <property type="project" value="InterPro"/>
</dbReference>
<evidence type="ECO:0000313" key="15">
    <source>
        <dbReference type="EMBL" id="QCP10373.1"/>
    </source>
</evidence>
<evidence type="ECO:0000256" key="5">
    <source>
        <dbReference type="ARBA" id="ARBA00022419"/>
    </source>
</evidence>
<evidence type="ECO:0000256" key="13">
    <source>
        <dbReference type="SAM" id="MobiDB-lite"/>
    </source>
</evidence>
<evidence type="ECO:0000256" key="7">
    <source>
        <dbReference type="ARBA" id="ARBA00023239"/>
    </source>
</evidence>
<dbReference type="EMBL" id="JACHXS010000003">
    <property type="protein sequence ID" value="MBB3221182.1"/>
    <property type="molecule type" value="Genomic_DNA"/>
</dbReference>
<name>A0A4P8HL11_9BURK</name>
<dbReference type="GO" id="GO:0015977">
    <property type="term" value="P:carbon fixation"/>
    <property type="evidence" value="ECO:0007669"/>
    <property type="project" value="UniProtKB-UniRule"/>
</dbReference>
<comment type="function">
    <text evidence="2 10">Forms oxaloacetate, a four-carbon dicarboxylic acid source for the tricarboxylic acid cycle.</text>
</comment>
<dbReference type="GO" id="GO:0005829">
    <property type="term" value="C:cytosol"/>
    <property type="evidence" value="ECO:0007669"/>
    <property type="project" value="TreeGrafter"/>
</dbReference>
<organism evidence="14 17">
    <name type="scientific">Pseudoduganella umbonata</name>
    <dbReference type="NCBI Taxonomy" id="864828"/>
    <lineage>
        <taxon>Bacteria</taxon>
        <taxon>Pseudomonadati</taxon>
        <taxon>Pseudomonadota</taxon>
        <taxon>Betaproteobacteria</taxon>
        <taxon>Burkholderiales</taxon>
        <taxon>Oxalobacteraceae</taxon>
        <taxon>Telluria group</taxon>
        <taxon>Pseudoduganella</taxon>
    </lineage>
</organism>
<evidence type="ECO:0000313" key="17">
    <source>
        <dbReference type="Proteomes" id="UP000584325"/>
    </source>
</evidence>
<dbReference type="SUPFAM" id="SSF51621">
    <property type="entry name" value="Phosphoenolpyruvate/pyruvate domain"/>
    <property type="match status" value="1"/>
</dbReference>
<feature type="region of interest" description="Disordered" evidence="13">
    <location>
        <begin position="1"/>
        <end position="26"/>
    </location>
</feature>
<dbReference type="PROSITE" id="PS00393">
    <property type="entry name" value="PEPCASE_2"/>
    <property type="match status" value="1"/>
</dbReference>
<comment type="similarity">
    <text evidence="3 10">Belongs to the PEPCase type 1 family.</text>
</comment>
<sequence>MQNSALHDLGNQALPISSPVPDQDKDAPLKEDIRLLGRLLGNVIREQEGDAVFDVVEAIRQSAVRFRREDDRSAGAELSALLANLAPEQTNAVVRAFSYFSHLANIAEDRHHIRRRRAHLLGGSAPQPSSVAFAVTRLKDAGVGREAIASFLRDALISPVLTAHPTEAQRKSILDAGHAIARLLAERDQPLTPRERERNVQLLQARIATLWQTRMLRYEKLTVADEIDNALSYYRTTFLRELPALYDDVEREIAHGYGGGALDLGDADYLQMGSWIGGDRDGNPNVNAETMRHALLRQSGTILEFYLDEVHALGAELSTSTLLVPASEALLALTRRSPDDSPHRNDEPYRRALIGIHARLAATARALGVAGIVRKETGQCPPYRDAGELHGELSVLAASLAANNGAILAEPRLNGLLRAVRIFGFHLASLDMRQGSDVHEAVLAELFARGGVEPDYAALDEDAKVALLLGELARPRLLFSPFLDYTATTGAELEVFRTARELQQRFGARAIRHYIISHTETVSDLLEVLVLQKETGLLHPEDMRGTVMVVPLFETIPDLQRAAGIMARWMALPPVAQVIAHQGSTQEVMLGYSDSNKDGGFLTSNWELYQAELKLVDVFAAAGVRLRLFHGRGGTVGRGGGPSYDAILAQPPGTVNGQIRLTEQGEIIASKFSNAEIGRRNLELLVAATLEAGLLPAGAARQASPLAVFEGVMAELSQRAYAAYRGLVYETPGFTDYFFTSTPIAEIAELNLGSRPASRKSTRRIEDLRAIPWGFSWGQCRVLLPGWYGFGSAISQWLGEGDAGERLATLRYMARDWPFFATLLSNMDMVLAKTDLAIASRYAALVPDEALRQRIFGRIAAEHAATVDCLQRITGNGERLVHNPTLARSIRNRFPYLDPLNHLQVELIGRHRARPAAPEDRHNRVHRGIHLSINGVAAGLRNTG</sequence>
<evidence type="ECO:0000256" key="4">
    <source>
        <dbReference type="ARBA" id="ARBA00012305"/>
    </source>
</evidence>
<dbReference type="NCBIfam" id="NF000584">
    <property type="entry name" value="PRK00009.1"/>
    <property type="match status" value="1"/>
</dbReference>
<comment type="catalytic activity">
    <reaction evidence="9 10">
        <text>oxaloacetate + phosphate = phosphoenolpyruvate + hydrogencarbonate</text>
        <dbReference type="Rhea" id="RHEA:28370"/>
        <dbReference type="ChEBI" id="CHEBI:16452"/>
        <dbReference type="ChEBI" id="CHEBI:17544"/>
        <dbReference type="ChEBI" id="CHEBI:43474"/>
        <dbReference type="ChEBI" id="CHEBI:58702"/>
        <dbReference type="EC" id="4.1.1.31"/>
    </reaction>
</comment>
<keyword evidence="8 10" id="KW-0120">Carbon dioxide fixation</keyword>
<dbReference type="RefSeq" id="WP_137313257.1">
    <property type="nucleotide sequence ID" value="NZ_CP040017.1"/>
</dbReference>
<dbReference type="HAMAP" id="MF_00595">
    <property type="entry name" value="PEPcase_type1"/>
    <property type="match status" value="1"/>
</dbReference>
<reference evidence="14 17" key="2">
    <citation type="submission" date="2020-08" db="EMBL/GenBank/DDBJ databases">
        <title>Genomic Encyclopedia of Type Strains, Phase III (KMG-III): the genomes of soil and plant-associated and newly described type strains.</title>
        <authorList>
            <person name="Whitman W."/>
        </authorList>
    </citation>
    <scope>NUCLEOTIDE SEQUENCE [LARGE SCALE GENOMIC DNA]</scope>
    <source>
        <strain evidence="14 17">CECT 7753</strain>
    </source>
</reference>
<evidence type="ECO:0000256" key="11">
    <source>
        <dbReference type="PROSITE-ProRule" id="PRU10111"/>
    </source>
</evidence>
<dbReference type="Proteomes" id="UP000298763">
    <property type="component" value="Chromosome"/>
</dbReference>
<evidence type="ECO:0000256" key="10">
    <source>
        <dbReference type="HAMAP-Rule" id="MF_00595"/>
    </source>
</evidence>
<dbReference type="PANTHER" id="PTHR30523:SF6">
    <property type="entry name" value="PHOSPHOENOLPYRUVATE CARBOXYLASE"/>
    <property type="match status" value="1"/>
</dbReference>
<dbReference type="PRINTS" id="PR00150">
    <property type="entry name" value="PEPCARBXLASE"/>
</dbReference>
<dbReference type="InterPro" id="IPR022805">
    <property type="entry name" value="PEP_COase_bac/pln-type"/>
</dbReference>
<dbReference type="InterPro" id="IPR015813">
    <property type="entry name" value="Pyrv/PenolPyrv_kinase-like_dom"/>
</dbReference>
<feature type="active site" evidence="10 12">
    <location>
        <position position="597"/>
    </location>
</feature>
<dbReference type="GO" id="GO:0008964">
    <property type="term" value="F:phosphoenolpyruvate carboxylase activity"/>
    <property type="evidence" value="ECO:0007669"/>
    <property type="project" value="UniProtKB-UniRule"/>
</dbReference>
<dbReference type="Proteomes" id="UP000584325">
    <property type="component" value="Unassembled WGS sequence"/>
</dbReference>
<dbReference type="Gene3D" id="1.20.1440.90">
    <property type="entry name" value="Phosphoenolpyruvate/pyruvate domain"/>
    <property type="match status" value="1"/>
</dbReference>
<evidence type="ECO:0000256" key="1">
    <source>
        <dbReference type="ARBA" id="ARBA00001946"/>
    </source>
</evidence>
<dbReference type="InterPro" id="IPR033129">
    <property type="entry name" value="PEPCASE_His_AS"/>
</dbReference>
<feature type="active site" evidence="10 11">
    <location>
        <position position="164"/>
    </location>
</feature>
<dbReference type="InterPro" id="IPR018129">
    <property type="entry name" value="PEP_COase_Lys_AS"/>
</dbReference>
<evidence type="ECO:0000256" key="9">
    <source>
        <dbReference type="ARBA" id="ARBA00048995"/>
    </source>
</evidence>
<dbReference type="EMBL" id="CP040017">
    <property type="protein sequence ID" value="QCP10373.1"/>
    <property type="molecule type" value="Genomic_DNA"/>
</dbReference>
<keyword evidence="6 10" id="KW-0460">Magnesium</keyword>
<keyword evidence="14" id="KW-0670">Pyruvate</keyword>
<dbReference type="EC" id="4.1.1.31" evidence="4 10"/>
<proteinExistence type="inferred from homology"/>
<keyword evidence="7 10" id="KW-0456">Lyase</keyword>
<evidence type="ECO:0000256" key="6">
    <source>
        <dbReference type="ARBA" id="ARBA00022842"/>
    </source>
</evidence>
<evidence type="ECO:0000256" key="3">
    <source>
        <dbReference type="ARBA" id="ARBA00008346"/>
    </source>
</evidence>
<dbReference type="GO" id="GO:0000287">
    <property type="term" value="F:magnesium ion binding"/>
    <property type="evidence" value="ECO:0007669"/>
    <property type="project" value="UniProtKB-UniRule"/>
</dbReference>
<dbReference type="AlphaFoldDB" id="A0A4P8HL11"/>
<gene>
    <name evidence="10" type="primary">ppc</name>
    <name evidence="15" type="ORF">FCL38_07965</name>
    <name evidence="14" type="ORF">FHS02_001989</name>
</gene>
<evidence type="ECO:0000313" key="14">
    <source>
        <dbReference type="EMBL" id="MBB3221182.1"/>
    </source>
</evidence>
<dbReference type="InterPro" id="IPR021135">
    <property type="entry name" value="PEP_COase"/>
</dbReference>
<evidence type="ECO:0000313" key="16">
    <source>
        <dbReference type="Proteomes" id="UP000298763"/>
    </source>
</evidence>
<dbReference type="PROSITE" id="PS00781">
    <property type="entry name" value="PEPCASE_1"/>
    <property type="match status" value="1"/>
</dbReference>
<evidence type="ECO:0000256" key="2">
    <source>
        <dbReference type="ARBA" id="ARBA00003670"/>
    </source>
</evidence>